<reference evidence="2" key="1">
    <citation type="submission" date="2020-06" db="EMBL/GenBank/DDBJ databases">
        <title>Stable isotope informed genome-resolved metagenomics uncovers potential trophic interactions in rhizosphere soil.</title>
        <authorList>
            <person name="Starr E.P."/>
            <person name="Shi S."/>
            <person name="Blazewicz S.J."/>
            <person name="Koch B.J."/>
            <person name="Probst A.J."/>
            <person name="Hungate B.A."/>
            <person name="Pett-Ridge J."/>
            <person name="Firestone M.K."/>
            <person name="Banfield J.F."/>
        </authorList>
    </citation>
    <scope>NUCLEOTIDE SEQUENCE</scope>
    <source>
        <strain evidence="2">YM_69_17</strain>
    </source>
</reference>
<sequence length="301" mass="32568">MQDPDTLARILRRLYPEARLRAARPLAGGVSAQVTALEAAHPDGRAETVVLRRHGAADRARNPEIAAQEFRLLQVLQAAGVPAPAPLHLDTSCTLLPTPWLLQGFIEGDAEDAPADLDDHMRRLAEALAAIHRVPAADVAFLPRQEEQAAALIARHRPEPDESLAEPRLRTALAAAWPPPRRNPPALLHGDVWPGNLLWRGGRLQAVVDWEDAAVGDPLADLANARLELALDLGEDAMAALTRHYLASTATDTAALPLWDLWAALRPIAGLPGWGLEPEEEQRLRSRHRAFTGRALAAVGG</sequence>
<dbReference type="AlphaFoldDB" id="A0A952FRJ0"/>
<dbReference type="Proteomes" id="UP000700706">
    <property type="component" value="Unassembled WGS sequence"/>
</dbReference>
<protein>
    <submittedName>
        <fullName evidence="2">Phosphotransferase</fullName>
    </submittedName>
</protein>
<dbReference type="Pfam" id="PF01636">
    <property type="entry name" value="APH"/>
    <property type="match status" value="1"/>
</dbReference>
<dbReference type="SUPFAM" id="SSF56112">
    <property type="entry name" value="Protein kinase-like (PK-like)"/>
    <property type="match status" value="1"/>
</dbReference>
<dbReference type="Gene3D" id="3.90.1200.10">
    <property type="match status" value="1"/>
</dbReference>
<evidence type="ECO:0000313" key="3">
    <source>
        <dbReference type="Proteomes" id="UP000700706"/>
    </source>
</evidence>
<dbReference type="InterPro" id="IPR002575">
    <property type="entry name" value="Aminoglycoside_PTrfase"/>
</dbReference>
<evidence type="ECO:0000313" key="2">
    <source>
        <dbReference type="EMBL" id="MBW8726964.1"/>
    </source>
</evidence>
<dbReference type="EMBL" id="JAEKLZ010000245">
    <property type="protein sequence ID" value="MBW8726964.1"/>
    <property type="molecule type" value="Genomic_DNA"/>
</dbReference>
<comment type="caution">
    <text evidence="2">The sequence shown here is derived from an EMBL/GenBank/DDBJ whole genome shotgun (WGS) entry which is preliminary data.</text>
</comment>
<gene>
    <name evidence="2" type="ORF">JF625_17690</name>
</gene>
<feature type="domain" description="Aminoglycoside phosphotransferase" evidence="1">
    <location>
        <begin position="23"/>
        <end position="251"/>
    </location>
</feature>
<dbReference type="InterPro" id="IPR051678">
    <property type="entry name" value="AGP_Transferase"/>
</dbReference>
<dbReference type="PANTHER" id="PTHR21310">
    <property type="entry name" value="AMINOGLYCOSIDE PHOSPHOTRANSFERASE-RELATED-RELATED"/>
    <property type="match status" value="1"/>
</dbReference>
<evidence type="ECO:0000259" key="1">
    <source>
        <dbReference type="Pfam" id="PF01636"/>
    </source>
</evidence>
<dbReference type="InterPro" id="IPR011009">
    <property type="entry name" value="Kinase-like_dom_sf"/>
</dbReference>
<dbReference type="Gene3D" id="3.30.200.20">
    <property type="entry name" value="Phosphorylase Kinase, domain 1"/>
    <property type="match status" value="1"/>
</dbReference>
<name>A0A952FRJ0_9PROT</name>
<organism evidence="2 3">
    <name type="scientific">Inquilinus limosus</name>
    <dbReference type="NCBI Taxonomy" id="171674"/>
    <lineage>
        <taxon>Bacteria</taxon>
        <taxon>Pseudomonadati</taxon>
        <taxon>Pseudomonadota</taxon>
        <taxon>Alphaproteobacteria</taxon>
        <taxon>Rhodospirillales</taxon>
        <taxon>Rhodospirillaceae</taxon>
        <taxon>Inquilinus</taxon>
    </lineage>
</organism>
<accession>A0A952FRJ0</accession>
<proteinExistence type="predicted"/>